<evidence type="ECO:0000256" key="4">
    <source>
        <dbReference type="ARBA" id="ARBA00022741"/>
    </source>
</evidence>
<dbReference type="SUPFAM" id="SSF88697">
    <property type="entry name" value="PUA domain-like"/>
    <property type="match status" value="1"/>
</dbReference>
<dbReference type="CDD" id="cd19500">
    <property type="entry name" value="RecA-like_Lon"/>
    <property type="match status" value="1"/>
</dbReference>
<dbReference type="InterPro" id="IPR027543">
    <property type="entry name" value="Lon_bac"/>
</dbReference>
<feature type="domain" description="Lon N-terminal" evidence="14">
    <location>
        <begin position="42"/>
        <end position="237"/>
    </location>
</feature>
<dbReference type="PROSITE" id="PS51786">
    <property type="entry name" value="LON_PROTEOLYTIC"/>
    <property type="match status" value="1"/>
</dbReference>
<comment type="similarity">
    <text evidence="9 10 11 12">Belongs to the peptidase S16 family.</text>
</comment>
<dbReference type="InterPro" id="IPR027065">
    <property type="entry name" value="Lon_Prtase"/>
</dbReference>
<dbReference type="Pfam" id="PF02190">
    <property type="entry name" value="LON_substr_bdg"/>
    <property type="match status" value="1"/>
</dbReference>
<dbReference type="EC" id="3.4.21.53" evidence="9 10"/>
<dbReference type="InterPro" id="IPR003593">
    <property type="entry name" value="AAA+_ATPase"/>
</dbReference>
<evidence type="ECO:0000256" key="8">
    <source>
        <dbReference type="ARBA" id="ARBA00023016"/>
    </source>
</evidence>
<evidence type="ECO:0000256" key="5">
    <source>
        <dbReference type="ARBA" id="ARBA00022801"/>
    </source>
</evidence>
<evidence type="ECO:0000256" key="6">
    <source>
        <dbReference type="ARBA" id="ARBA00022825"/>
    </source>
</evidence>
<dbReference type="SUPFAM" id="SSF54211">
    <property type="entry name" value="Ribosomal protein S5 domain 2-like"/>
    <property type="match status" value="1"/>
</dbReference>
<dbReference type="Gene3D" id="1.20.5.5270">
    <property type="match status" value="1"/>
</dbReference>
<dbReference type="PRINTS" id="PR00830">
    <property type="entry name" value="ENDOLAPTASE"/>
</dbReference>
<evidence type="ECO:0000259" key="14">
    <source>
        <dbReference type="PROSITE" id="PS51787"/>
    </source>
</evidence>
<feature type="domain" description="Lon proteolytic" evidence="13">
    <location>
        <begin position="629"/>
        <end position="810"/>
    </location>
</feature>
<dbReference type="Pfam" id="PF22667">
    <property type="entry name" value="Lon_lid"/>
    <property type="match status" value="1"/>
</dbReference>
<accession>A0ABS3JHM0</accession>
<keyword evidence="6 9" id="KW-0720">Serine protease</keyword>
<feature type="active site" evidence="9 11">
    <location>
        <position position="716"/>
    </location>
</feature>
<dbReference type="PROSITE" id="PS01046">
    <property type="entry name" value="LON_SER"/>
    <property type="match status" value="1"/>
</dbReference>
<dbReference type="InterPro" id="IPR004815">
    <property type="entry name" value="Lon_bac/euk-typ"/>
</dbReference>
<dbReference type="InterPro" id="IPR027417">
    <property type="entry name" value="P-loop_NTPase"/>
</dbReference>
<dbReference type="Gene3D" id="3.40.50.300">
    <property type="entry name" value="P-loop containing nucleotide triphosphate hydrolases"/>
    <property type="match status" value="1"/>
</dbReference>
<keyword evidence="4 9" id="KW-0547">Nucleotide-binding</keyword>
<dbReference type="Gene3D" id="1.10.8.60">
    <property type="match status" value="1"/>
</dbReference>
<dbReference type="SMART" id="SM00382">
    <property type="entry name" value="AAA"/>
    <property type="match status" value="1"/>
</dbReference>
<dbReference type="Pfam" id="PF00004">
    <property type="entry name" value="AAA"/>
    <property type="match status" value="1"/>
</dbReference>
<dbReference type="EMBL" id="JAFMYW010000003">
    <property type="protein sequence ID" value="MBO0949510.1"/>
    <property type="molecule type" value="Genomic_DNA"/>
</dbReference>
<evidence type="ECO:0000259" key="13">
    <source>
        <dbReference type="PROSITE" id="PS51786"/>
    </source>
</evidence>
<comment type="function">
    <text evidence="9">ATP-dependent serine protease that mediates the selective degradation of mutant and abnormal proteins as well as certain short-lived regulatory proteins. Required for cellular homeostasis and for survival from DNA damage and developmental changes induced by stress. Degrades polypeptides processively to yield small peptide fragments that are 5 to 10 amino acids long. Binds to DNA in a double-stranded, site-specific manner.</text>
</comment>
<sequence>MTFPTDLTAGLFMADNDLDSIEMIPLGSPDDDDVEYEVPEHLPILPVRNTVLFPGMVVPVTVGRQKSVRLVKKAYKGSRIIGVVAQNSQQKDEPTPDDLYNIGTVAYIIKMITLPDGNITIIIQGKKRFEINKITQEDPFMTATVRQIDDSFPNATKKEGKALLQTLKEAAYKILRLNPEIPQEARIALDNIESPMFLLHFLSSNINADVADKQMLLEKLEGVQQAQLLLEYMLKEVQLLELKREIQSKATLDLDQQQRDYYLRQQMKVLQDELGMDNPDRELEQLRMKASKKHWPKAVKDHFDKEMSKLQRSNPMAPEYPITMNYIELMVDLPWNDFSKDNFDLKRAQKILDGDHFGLEKVKERVLEYLAVLKLKSERATEGMKAPILCLYGPPGVGKTSLGRSIAKALGRKYSRMALGGVHDEAEIRGHRKTYIGAMPGKIIQNIRKCGTSNPVFILDEIDKVSSDFRGDPSSALLEVLDPEQNSTFVDNYLDVEFDLSKCLFIATANSLDTIHPALRDRMEIIDITGYTVEEKVQIAKKYLIPKQRREHGLKTKDLAFDDKAILRIIEGYTRESGVRNLEQKIGAMVRKATKSIAMEESYNQTVKPADVPKLLGAEIFDKDLYSDDDIAGIVTGLAWTQVGGEILLIESSLSRGKGALTLSGQLGDVMKESAMTALSYLKAHADEIGIDYRIFSNYDLHVHVPAGAVPKDGPSAGITMVTSMASIFTQRKLLPYLAMTGEVTLRGKVLPVGGIKEKILAANRAGVKEIIMCVKNRKDVEEINPAYVKDLTFHYVDTVGQVLDIALLPQQVSKPLKFILPDEKVADLVTSVETVAEKVGVLN</sequence>
<keyword evidence="16" id="KW-1185">Reference proteome</keyword>
<dbReference type="PIRSF" id="PIRSF001174">
    <property type="entry name" value="Lon_proteas"/>
    <property type="match status" value="1"/>
</dbReference>
<evidence type="ECO:0000256" key="10">
    <source>
        <dbReference type="PIRNR" id="PIRNR001174"/>
    </source>
</evidence>
<dbReference type="InterPro" id="IPR046336">
    <property type="entry name" value="Lon_prtase_N_sf"/>
</dbReference>
<dbReference type="InterPro" id="IPR008269">
    <property type="entry name" value="Lon_proteolytic"/>
</dbReference>
<dbReference type="GO" id="GO:0004252">
    <property type="term" value="F:serine-type endopeptidase activity"/>
    <property type="evidence" value="ECO:0007669"/>
    <property type="project" value="UniProtKB-EC"/>
</dbReference>
<organism evidence="15 16">
    <name type="scientific">Fibrella forsythiae</name>
    <dbReference type="NCBI Taxonomy" id="2817061"/>
    <lineage>
        <taxon>Bacteria</taxon>
        <taxon>Pseudomonadati</taxon>
        <taxon>Bacteroidota</taxon>
        <taxon>Cytophagia</taxon>
        <taxon>Cytophagales</taxon>
        <taxon>Spirosomataceae</taxon>
        <taxon>Fibrella</taxon>
    </lineage>
</organism>
<comment type="caution">
    <text evidence="15">The sequence shown here is derived from an EMBL/GenBank/DDBJ whole genome shotgun (WGS) entry which is preliminary data.</text>
</comment>
<evidence type="ECO:0000256" key="11">
    <source>
        <dbReference type="PROSITE-ProRule" id="PRU01122"/>
    </source>
</evidence>
<evidence type="ECO:0000256" key="1">
    <source>
        <dbReference type="ARBA" id="ARBA00004496"/>
    </source>
</evidence>
<keyword evidence="7 9" id="KW-0067">ATP-binding</keyword>
<dbReference type="Proteomes" id="UP000664628">
    <property type="component" value="Unassembled WGS sequence"/>
</dbReference>
<dbReference type="InterPro" id="IPR020568">
    <property type="entry name" value="Ribosomal_Su5_D2-typ_SF"/>
</dbReference>
<keyword evidence="5 9" id="KW-0378">Hydrolase</keyword>
<dbReference type="SUPFAM" id="SSF52540">
    <property type="entry name" value="P-loop containing nucleoside triphosphate hydrolases"/>
    <property type="match status" value="1"/>
</dbReference>
<evidence type="ECO:0000256" key="9">
    <source>
        <dbReference type="HAMAP-Rule" id="MF_01973"/>
    </source>
</evidence>
<dbReference type="Pfam" id="PF05362">
    <property type="entry name" value="Lon_C"/>
    <property type="match status" value="1"/>
</dbReference>
<keyword evidence="2 9" id="KW-0963">Cytoplasm</keyword>
<gene>
    <name evidence="9 15" type="primary">lon</name>
    <name evidence="15" type="ORF">J2I46_13020</name>
</gene>
<dbReference type="PANTHER" id="PTHR10046">
    <property type="entry name" value="ATP DEPENDENT LON PROTEASE FAMILY MEMBER"/>
    <property type="match status" value="1"/>
</dbReference>
<dbReference type="InterPro" id="IPR054594">
    <property type="entry name" value="Lon_lid"/>
</dbReference>
<dbReference type="NCBIfam" id="TIGR00763">
    <property type="entry name" value="lon"/>
    <property type="match status" value="1"/>
</dbReference>
<evidence type="ECO:0000313" key="15">
    <source>
        <dbReference type="EMBL" id="MBO0949510.1"/>
    </source>
</evidence>
<evidence type="ECO:0000256" key="2">
    <source>
        <dbReference type="ARBA" id="ARBA00022490"/>
    </source>
</evidence>
<feature type="binding site" evidence="9">
    <location>
        <begin position="393"/>
        <end position="400"/>
    </location>
    <ligand>
        <name>ATP</name>
        <dbReference type="ChEBI" id="CHEBI:30616"/>
    </ligand>
</feature>
<dbReference type="PROSITE" id="PS51787">
    <property type="entry name" value="LON_N"/>
    <property type="match status" value="1"/>
</dbReference>
<dbReference type="SMART" id="SM00464">
    <property type="entry name" value="LON"/>
    <property type="match status" value="1"/>
</dbReference>
<dbReference type="Gene3D" id="2.30.130.40">
    <property type="entry name" value="LON domain-like"/>
    <property type="match status" value="1"/>
</dbReference>
<dbReference type="InterPro" id="IPR003959">
    <property type="entry name" value="ATPase_AAA_core"/>
</dbReference>
<dbReference type="InterPro" id="IPR015947">
    <property type="entry name" value="PUA-like_sf"/>
</dbReference>
<evidence type="ECO:0000313" key="16">
    <source>
        <dbReference type="Proteomes" id="UP000664628"/>
    </source>
</evidence>
<comment type="induction">
    <text evidence="9">By heat shock.</text>
</comment>
<dbReference type="InterPro" id="IPR008268">
    <property type="entry name" value="Peptidase_S16_AS"/>
</dbReference>
<name>A0ABS3JHM0_9BACT</name>
<keyword evidence="8 9" id="KW-0346">Stress response</keyword>
<dbReference type="HAMAP" id="MF_01973">
    <property type="entry name" value="lon_bact"/>
    <property type="match status" value="1"/>
</dbReference>
<keyword evidence="3 9" id="KW-0645">Protease</keyword>
<proteinExistence type="evidence at transcript level"/>
<dbReference type="Gene3D" id="1.20.58.1480">
    <property type="match status" value="1"/>
</dbReference>
<feature type="active site" evidence="9 11">
    <location>
        <position position="759"/>
    </location>
</feature>
<comment type="catalytic activity">
    <reaction evidence="9 10 11">
        <text>Hydrolysis of proteins in presence of ATP.</text>
        <dbReference type="EC" id="3.4.21.53"/>
    </reaction>
</comment>
<dbReference type="InterPro" id="IPR014721">
    <property type="entry name" value="Ribsml_uS5_D2-typ_fold_subgr"/>
</dbReference>
<evidence type="ECO:0000256" key="12">
    <source>
        <dbReference type="RuleBase" id="RU000591"/>
    </source>
</evidence>
<protein>
    <recommendedName>
        <fullName evidence="9 10">Lon protease</fullName>
        <ecNumber evidence="9 10">3.4.21.53</ecNumber>
    </recommendedName>
    <alternativeName>
        <fullName evidence="9">ATP-dependent protease La</fullName>
    </alternativeName>
</protein>
<reference evidence="15 16" key="1">
    <citation type="submission" date="2021-03" db="EMBL/GenBank/DDBJ databases">
        <title>Fibrella sp. HMF5405 genome sequencing and assembly.</title>
        <authorList>
            <person name="Kang H."/>
            <person name="Kim H."/>
            <person name="Bae S."/>
            <person name="Joh K."/>
        </authorList>
    </citation>
    <scope>NUCLEOTIDE SEQUENCE [LARGE SCALE GENOMIC DNA]</scope>
    <source>
        <strain evidence="15 16">HMF5405</strain>
    </source>
</reference>
<comment type="subunit">
    <text evidence="9 10">Homohexamer. Organized in a ring with a central cavity.</text>
</comment>
<dbReference type="InterPro" id="IPR003111">
    <property type="entry name" value="Lon_prtase_N"/>
</dbReference>
<evidence type="ECO:0000256" key="3">
    <source>
        <dbReference type="ARBA" id="ARBA00022670"/>
    </source>
</evidence>
<comment type="subcellular location">
    <subcellularLocation>
        <location evidence="1 9 10">Cytoplasm</location>
    </subcellularLocation>
</comment>
<evidence type="ECO:0000256" key="7">
    <source>
        <dbReference type="ARBA" id="ARBA00022840"/>
    </source>
</evidence>
<dbReference type="Gene3D" id="3.30.230.10">
    <property type="match status" value="1"/>
</dbReference>